<dbReference type="Gene3D" id="3.40.190.10">
    <property type="entry name" value="Periplasmic binding protein-like II"/>
    <property type="match status" value="1"/>
</dbReference>
<dbReference type="Gene3D" id="3.10.105.10">
    <property type="entry name" value="Dipeptide-binding Protein, Domain 3"/>
    <property type="match status" value="1"/>
</dbReference>
<dbReference type="InterPro" id="IPR039424">
    <property type="entry name" value="SBP_5"/>
</dbReference>
<organism evidence="4 5">
    <name type="scientific">Alkalimonas mucilaginosa</name>
    <dbReference type="NCBI Taxonomy" id="3057676"/>
    <lineage>
        <taxon>Bacteria</taxon>
        <taxon>Pseudomonadati</taxon>
        <taxon>Pseudomonadota</taxon>
        <taxon>Gammaproteobacteria</taxon>
        <taxon>Alkalimonas</taxon>
    </lineage>
</organism>
<evidence type="ECO:0000256" key="1">
    <source>
        <dbReference type="ARBA" id="ARBA00005695"/>
    </source>
</evidence>
<dbReference type="Proteomes" id="UP001339167">
    <property type="component" value="Unassembled WGS sequence"/>
</dbReference>
<dbReference type="EMBL" id="JAUGZK010000006">
    <property type="protein sequence ID" value="MEE2024515.1"/>
    <property type="molecule type" value="Genomic_DNA"/>
</dbReference>
<dbReference type="Pfam" id="PF00496">
    <property type="entry name" value="SBP_bac_5"/>
    <property type="match status" value="1"/>
</dbReference>
<dbReference type="PIRSF" id="PIRSF002741">
    <property type="entry name" value="MppA"/>
    <property type="match status" value="1"/>
</dbReference>
<sequence length="545" mass="61844">MPKPAINAIAPVALVGLLLTACQPEMPAEVRSGLVYCSEGSPESFNPQLITSGTTIDATSRQLYDRLLDIDPETGEFVPALATHWERREDGLSYTFYLRPEVQFHQTDYFTPSRALNSADVRFSFERVMQQDHPYHAVNGGEYPYFQTVDWGNRVTRIATPTADQVVFYLRQRDSSFLSNLATDFAVIHSAEYAQQLLEQNQPQRLDTHPIGTGPFKFREYRKDVFIRYYRHNNYWGVPSQLEQLVIDIEPNNAKRMARLLTHECDITAYPRMAELELISKREDIRVQQQTSMNVGFWAFNTSRAPFDDAQVRRALAMAINRDAILQAVYFGQAEAASTLLPPTSWGHNPTLVAERYDPDAARQLLSEAGYPYGFTMTIWAMPIQRLYNPNAPRMAEMMQADLARIGVRATIITLEWNAFRRQLRLGEHDSVLLGWNADNTDPDNFFRPLLSCNGVNSGTNRALWCDPAFDALLAQALLTDDQAIRRSYYWAAQQYLAEHLPLLPLAHAKRFQAVNANIGGITINPYGGIDLSKAYKQTADEDTP</sequence>
<dbReference type="InterPro" id="IPR000914">
    <property type="entry name" value="SBP_5_dom"/>
</dbReference>
<dbReference type="CDD" id="cd08493">
    <property type="entry name" value="PBP2_DppA_like"/>
    <property type="match status" value="1"/>
</dbReference>
<dbReference type="InterPro" id="IPR030678">
    <property type="entry name" value="Peptide/Ni-bd"/>
</dbReference>
<dbReference type="PROSITE" id="PS51257">
    <property type="entry name" value="PROKAR_LIPOPROTEIN"/>
    <property type="match status" value="1"/>
</dbReference>
<reference evidence="4 5" key="1">
    <citation type="submission" date="2023-06" db="EMBL/GenBank/DDBJ databases">
        <title>Alkalimonas sp., MEB004 an alkaliphilic bacterium isolated from Lonar Lake, India.</title>
        <authorList>
            <person name="Joshi A."/>
            <person name="Thite S."/>
        </authorList>
    </citation>
    <scope>NUCLEOTIDE SEQUENCE [LARGE SCALE GENOMIC DNA]</scope>
    <source>
        <strain evidence="4 5">MEB004</strain>
    </source>
</reference>
<protein>
    <submittedName>
        <fullName evidence="4">ABC transporter substrate-binding protein</fullName>
    </submittedName>
</protein>
<name>A0ABU7JG95_9GAMM</name>
<gene>
    <name evidence="4" type="ORF">QWF21_09660</name>
</gene>
<evidence type="ECO:0000313" key="5">
    <source>
        <dbReference type="Proteomes" id="UP001339167"/>
    </source>
</evidence>
<dbReference type="Gene3D" id="3.90.76.10">
    <property type="entry name" value="Dipeptide-binding Protein, Domain 1"/>
    <property type="match status" value="1"/>
</dbReference>
<feature type="domain" description="Solute-binding protein family 5" evidence="3">
    <location>
        <begin position="76"/>
        <end position="457"/>
    </location>
</feature>
<dbReference type="SUPFAM" id="SSF53850">
    <property type="entry name" value="Periplasmic binding protein-like II"/>
    <property type="match status" value="1"/>
</dbReference>
<dbReference type="RefSeq" id="WP_330087846.1">
    <property type="nucleotide sequence ID" value="NZ_JAUGZK010000006.1"/>
</dbReference>
<evidence type="ECO:0000259" key="3">
    <source>
        <dbReference type="Pfam" id="PF00496"/>
    </source>
</evidence>
<keyword evidence="5" id="KW-1185">Reference proteome</keyword>
<comment type="caution">
    <text evidence="4">The sequence shown here is derived from an EMBL/GenBank/DDBJ whole genome shotgun (WGS) entry which is preliminary data.</text>
</comment>
<proteinExistence type="inferred from homology"/>
<evidence type="ECO:0000256" key="2">
    <source>
        <dbReference type="ARBA" id="ARBA00022729"/>
    </source>
</evidence>
<accession>A0ABU7JG95</accession>
<evidence type="ECO:0000313" key="4">
    <source>
        <dbReference type="EMBL" id="MEE2024515.1"/>
    </source>
</evidence>
<comment type="similarity">
    <text evidence="1">Belongs to the bacterial solute-binding protein 5 family.</text>
</comment>
<dbReference type="PANTHER" id="PTHR30290:SF38">
    <property type="entry name" value="D,D-DIPEPTIDE-BINDING PERIPLASMIC PROTEIN DDPA-RELATED"/>
    <property type="match status" value="1"/>
</dbReference>
<dbReference type="PANTHER" id="PTHR30290">
    <property type="entry name" value="PERIPLASMIC BINDING COMPONENT OF ABC TRANSPORTER"/>
    <property type="match status" value="1"/>
</dbReference>
<keyword evidence="2" id="KW-0732">Signal</keyword>